<dbReference type="AlphaFoldDB" id="A0A833VYD3"/>
<name>A0A833VYD3_PHYIN</name>
<protein>
    <submittedName>
        <fullName evidence="1">Uncharacterized protein</fullName>
    </submittedName>
</protein>
<evidence type="ECO:0000313" key="1">
    <source>
        <dbReference type="EMBL" id="KAF4033859.1"/>
    </source>
</evidence>
<reference evidence="1" key="1">
    <citation type="submission" date="2020-04" db="EMBL/GenBank/DDBJ databases">
        <title>Hybrid Assembly of Korean Phytophthora infestans isolates.</title>
        <authorList>
            <person name="Prokchorchik M."/>
            <person name="Lee Y."/>
            <person name="Seo J."/>
            <person name="Cho J.-H."/>
            <person name="Park Y.-E."/>
            <person name="Jang D.-C."/>
            <person name="Im J.-S."/>
            <person name="Choi J.-G."/>
            <person name="Park H.-J."/>
            <person name="Lee G.-B."/>
            <person name="Lee Y.-G."/>
            <person name="Hong S.-Y."/>
            <person name="Cho K."/>
            <person name="Sohn K.H."/>
        </authorList>
    </citation>
    <scope>NUCLEOTIDE SEQUENCE</scope>
    <source>
        <strain evidence="1">KR_1_A1</strain>
        <strain evidence="2">KR_2_A2</strain>
    </source>
</reference>
<dbReference type="Proteomes" id="UP000704712">
    <property type="component" value="Unassembled WGS sequence"/>
</dbReference>
<gene>
    <name evidence="1" type="ORF">GN244_ATG14174</name>
    <name evidence="2" type="ORF">GN958_ATG09431</name>
</gene>
<dbReference type="Proteomes" id="UP000602510">
    <property type="component" value="Unassembled WGS sequence"/>
</dbReference>
<organism evidence="1 3">
    <name type="scientific">Phytophthora infestans</name>
    <name type="common">Potato late blight agent</name>
    <name type="synonym">Botrytis infestans</name>
    <dbReference type="NCBI Taxonomy" id="4787"/>
    <lineage>
        <taxon>Eukaryota</taxon>
        <taxon>Sar</taxon>
        <taxon>Stramenopiles</taxon>
        <taxon>Oomycota</taxon>
        <taxon>Peronosporomycetes</taxon>
        <taxon>Peronosporales</taxon>
        <taxon>Peronosporaceae</taxon>
        <taxon>Phytophthora</taxon>
    </lineage>
</organism>
<dbReference type="InterPro" id="IPR037191">
    <property type="entry name" value="VPS9_dom_sf"/>
</dbReference>
<dbReference type="EMBL" id="WSZM01000401">
    <property type="protein sequence ID" value="KAF4033859.1"/>
    <property type="molecule type" value="Genomic_DNA"/>
</dbReference>
<dbReference type="SUPFAM" id="SSF109993">
    <property type="entry name" value="VPS9 domain"/>
    <property type="match status" value="1"/>
</dbReference>
<evidence type="ECO:0000313" key="2">
    <source>
        <dbReference type="EMBL" id="KAF4141460.1"/>
    </source>
</evidence>
<comment type="caution">
    <text evidence="1">The sequence shown here is derived from an EMBL/GenBank/DDBJ whole genome shotgun (WGS) entry which is preliminary data.</text>
</comment>
<evidence type="ECO:0000313" key="3">
    <source>
        <dbReference type="Proteomes" id="UP000602510"/>
    </source>
</evidence>
<sequence>MTILKMDVDLEEVLMDLASNELSYMPSSTTTAAPHIPTRSLKISTPTGALVQQVTEQLLVQATQQVARQQNPKLSEPVASSCDKAQLTAEQLKFLQEEDERQERRNTIVKELTAMRQVAVTRRLHDLVMQFEQLLQRITDQIEASDDTGDENEGRRKLATQYTTAKLNFVLGQSALELQLVDEDVKWTRLLDELPITERDYLGRAADEKFVEQMKYLRGERGHERQNLIQRHLHGILVLTAPHRNGQTVAKTSTHHSLRQLLQAFVNIFRSCYADFLQYGGQGFGARRDVSVDRATCTLPLVAADVTQFAAILTQVVLLKYPFLQSSEEQRNSVQRSVMAALFDALQPVLHGLYVAAVSREDSLVDDTAELSRTNPLAYFEVKPIFRLDGSWSGPQQQKQFIAGGNECRLLTLRHYNAAIHHMNNLASERSPYAKLERVAQVCREIDRAIKLYYASQPIECRPSPQQTRISTPRSVQSNRGSVSFAELLPCIGTFVVLTHFHTVGDTG</sequence>
<accession>A0A833VYD3</accession>
<dbReference type="EMBL" id="JAACNO010001350">
    <property type="protein sequence ID" value="KAF4141460.1"/>
    <property type="molecule type" value="Genomic_DNA"/>
</dbReference>
<keyword evidence="3" id="KW-1185">Reference proteome</keyword>
<proteinExistence type="predicted"/>